<reference evidence="1" key="1">
    <citation type="submission" date="2023-03" db="EMBL/GenBank/DDBJ databases">
        <title>Chromosome-level genomes of two armyworms, Mythimna separata and Mythimna loreyi, provide insights into the biosynthesis and reception of sex pheromones.</title>
        <authorList>
            <person name="Zhao H."/>
        </authorList>
    </citation>
    <scope>NUCLEOTIDE SEQUENCE</scope>
    <source>
        <strain evidence="1">BeijingLab</strain>
    </source>
</reference>
<sequence>MTVSGPMVMLRNNESDIIFGGMMMVTTRAEAFTWLGGYHDYNDEIRIVVRRASLIPIWKTVFIEFDTTVWLLLLLSFIVYCAMMIFLLQAKDKGSVVLELLDNLLLHSRDIRCSMSIKYILIIWVCFGYLINTFYQSSLVSLTTNPSKEYQVQTEDDILEYKYKPCISDSTRKFLSTEQMEDLAKKPTAVPLDALEKERCNTTLEALTTVSQTTDMYSLTLNRIYLYNKHKFHDKWGNPLVYYFKKPFAKYLFGFYFYKGFPITPELQLNALRLRENGLADKSMQDQYFSRALKLKISHKEFEVRFTVPWCVYVVGCTISTVTFLIEYLPKHRVSNR</sequence>
<comment type="caution">
    <text evidence="1">The sequence shown here is derived from an EMBL/GenBank/DDBJ whole genome shotgun (WGS) entry which is preliminary data.</text>
</comment>
<dbReference type="Proteomes" id="UP001231649">
    <property type="component" value="Chromosome 12"/>
</dbReference>
<protein>
    <submittedName>
        <fullName evidence="1">Uncharacterized protein</fullName>
    </submittedName>
</protein>
<keyword evidence="2" id="KW-1185">Reference proteome</keyword>
<dbReference type="EMBL" id="CM056788">
    <property type="protein sequence ID" value="KAJ8730978.1"/>
    <property type="molecule type" value="Genomic_DNA"/>
</dbReference>
<evidence type="ECO:0000313" key="1">
    <source>
        <dbReference type="EMBL" id="KAJ8730978.1"/>
    </source>
</evidence>
<name>A0ACC2R1V7_9NEOP</name>
<gene>
    <name evidence="1" type="ORF">PYW08_002391</name>
</gene>
<proteinExistence type="predicted"/>
<organism evidence="1 2">
    <name type="scientific">Mythimna loreyi</name>
    <dbReference type="NCBI Taxonomy" id="667449"/>
    <lineage>
        <taxon>Eukaryota</taxon>
        <taxon>Metazoa</taxon>
        <taxon>Ecdysozoa</taxon>
        <taxon>Arthropoda</taxon>
        <taxon>Hexapoda</taxon>
        <taxon>Insecta</taxon>
        <taxon>Pterygota</taxon>
        <taxon>Neoptera</taxon>
        <taxon>Endopterygota</taxon>
        <taxon>Lepidoptera</taxon>
        <taxon>Glossata</taxon>
        <taxon>Ditrysia</taxon>
        <taxon>Noctuoidea</taxon>
        <taxon>Noctuidae</taxon>
        <taxon>Noctuinae</taxon>
        <taxon>Hadenini</taxon>
        <taxon>Mythimna</taxon>
    </lineage>
</organism>
<accession>A0ACC2R1V7</accession>
<evidence type="ECO:0000313" key="2">
    <source>
        <dbReference type="Proteomes" id="UP001231649"/>
    </source>
</evidence>